<dbReference type="SUPFAM" id="SSF82171">
    <property type="entry name" value="DPP6 N-terminal domain-like"/>
    <property type="match status" value="1"/>
</dbReference>
<dbReference type="RefSeq" id="WP_188626028.1">
    <property type="nucleotide sequence ID" value="NZ_BMIL01000003.1"/>
</dbReference>
<feature type="signal peptide" evidence="2">
    <location>
        <begin position="1"/>
        <end position="18"/>
    </location>
</feature>
<evidence type="ECO:0000259" key="3">
    <source>
        <dbReference type="Pfam" id="PF00326"/>
    </source>
</evidence>
<accession>A0A916U665</accession>
<feature type="chain" id="PRO_5037686996" evidence="2">
    <location>
        <begin position="19"/>
        <end position="954"/>
    </location>
</feature>
<dbReference type="AlphaFoldDB" id="A0A916U665"/>
<evidence type="ECO:0000256" key="2">
    <source>
        <dbReference type="SAM" id="SignalP"/>
    </source>
</evidence>
<dbReference type="GO" id="GO:0004252">
    <property type="term" value="F:serine-type endopeptidase activity"/>
    <property type="evidence" value="ECO:0007669"/>
    <property type="project" value="TreeGrafter"/>
</dbReference>
<keyword evidence="2" id="KW-0732">Signal</keyword>
<evidence type="ECO:0000313" key="4">
    <source>
        <dbReference type="EMBL" id="GGC60637.1"/>
    </source>
</evidence>
<gene>
    <name evidence="4" type="ORF">GCM10011387_12850</name>
</gene>
<name>A0A916U665_9SPHI</name>
<dbReference type="PANTHER" id="PTHR42776:SF27">
    <property type="entry name" value="DIPEPTIDYL PEPTIDASE FAMILY MEMBER 6"/>
    <property type="match status" value="1"/>
</dbReference>
<sequence length="954" mass="107231">MHKSITIILLFFVSLAHAQKKPLDHKVYDSWESIATKQISDNGLWAAYNVAQQEGDAKQYFSNFSTNQKVVVPRGTGVKFSADSKFAGFTIKPLYQETRTARIKKKKADDMPKDSLGYINLTTGAVTKVARVKSFKMPELGTALLAYHLDKLDTTKKAGSTATPAATATSTPVKKDYTDLLFADDDKPGADKKAEGTDLIFKNLITGTTRTFKYVTDYSFSKNGKQLIFAASGSKKDKAAPAGVFVYNTEKGGLKTLIKGKGTFKNFVFDEDGEQLAFVGEMDPEKQEIKSYHVYYNSLNLDTAQVLVDNEIPGMPTKWNVSPDAKLTFSKDATKLYFGIAPIKKPKDTTLVDFENAKLDIWGYKDDYLQPMQLKNMDRELKRSYLSVIDIFNSDPKVIPLADLNVPDANLVKKGDASYVLASTDAGNRIQMQWTAESLRDIYMVDVKTGQRRKILSGMNSMVTASPDGNYILFFDKRTSGWYSYTVANGKTVHLNKDLQEKFADEDNDVPADPSSYGMAGWADNDKAVYIYDRYDIWAFSPEGKSAPKNVTNGYGRQNKITLRYQKLDPEEVFIKKGTSWLDAFNNVTKENGFFKKDLGNTKNPELVVMAKFKYSDLVKAKNADRVVYEKANYTNAPNVFSSLDLKAEVKLSSTNPQQQNYNWGTAELVKWTTPKGYKSEGILYKPENFDPNKKYPMIVYFYEKLSDGLYSYQAPAPTPSRLNIPFFVSNEYLVFAPDISYETGYPGKSAMEYINSGVEELKKNAWVDGAKIGIQGQSWGGYQVAYLITQTDMYAAAWAGAPVVNMTSAYGGMRWESGMSRQFQYEKTQSRIGATLWEKPELYMENSPLFYLPKVNTPVAIMSNDADGAVPYYQGIEMFTGLRRLGKPAWLLVYNNEAHNLVQRQNRKDISIREQQFFDHYLKGAKAPQWMVTGVPATEKGSNWGFELTDAKP</sequence>
<dbReference type="PANTHER" id="PTHR42776">
    <property type="entry name" value="SERINE PEPTIDASE S9 FAMILY MEMBER"/>
    <property type="match status" value="1"/>
</dbReference>
<dbReference type="Gene3D" id="3.40.50.1820">
    <property type="entry name" value="alpha/beta hydrolase"/>
    <property type="match status" value="1"/>
</dbReference>
<dbReference type="Proteomes" id="UP000651668">
    <property type="component" value="Unassembled WGS sequence"/>
</dbReference>
<dbReference type="InterPro" id="IPR011042">
    <property type="entry name" value="6-blade_b-propeller_TolB-like"/>
</dbReference>
<reference evidence="4" key="2">
    <citation type="submission" date="2020-09" db="EMBL/GenBank/DDBJ databases">
        <authorList>
            <person name="Sun Q."/>
            <person name="Zhou Y."/>
        </authorList>
    </citation>
    <scope>NUCLEOTIDE SEQUENCE</scope>
    <source>
        <strain evidence="4">CGMCC 1.15343</strain>
    </source>
</reference>
<protein>
    <submittedName>
        <fullName evidence="4">Peptidase S9</fullName>
    </submittedName>
</protein>
<feature type="domain" description="Peptidase S9 prolyl oligopeptidase catalytic" evidence="3">
    <location>
        <begin position="755"/>
        <end position="925"/>
    </location>
</feature>
<dbReference type="InterPro" id="IPR001375">
    <property type="entry name" value="Peptidase_S9_cat"/>
</dbReference>
<organism evidence="4 5">
    <name type="scientific">Pedobacter quisquiliarum</name>
    <dbReference type="NCBI Taxonomy" id="1834438"/>
    <lineage>
        <taxon>Bacteria</taxon>
        <taxon>Pseudomonadati</taxon>
        <taxon>Bacteroidota</taxon>
        <taxon>Sphingobacteriia</taxon>
        <taxon>Sphingobacteriales</taxon>
        <taxon>Sphingobacteriaceae</taxon>
        <taxon>Pedobacter</taxon>
    </lineage>
</organism>
<dbReference type="GO" id="GO:0006508">
    <property type="term" value="P:proteolysis"/>
    <property type="evidence" value="ECO:0007669"/>
    <property type="project" value="InterPro"/>
</dbReference>
<dbReference type="SUPFAM" id="SSF53474">
    <property type="entry name" value="alpha/beta-Hydrolases"/>
    <property type="match status" value="1"/>
</dbReference>
<dbReference type="Gene3D" id="2.120.10.30">
    <property type="entry name" value="TolB, C-terminal domain"/>
    <property type="match status" value="2"/>
</dbReference>
<proteinExistence type="predicted"/>
<keyword evidence="1" id="KW-0378">Hydrolase</keyword>
<reference evidence="4" key="1">
    <citation type="journal article" date="2014" name="Int. J. Syst. Evol. Microbiol.">
        <title>Complete genome sequence of Corynebacterium casei LMG S-19264T (=DSM 44701T), isolated from a smear-ripened cheese.</title>
        <authorList>
            <consortium name="US DOE Joint Genome Institute (JGI-PGF)"/>
            <person name="Walter F."/>
            <person name="Albersmeier A."/>
            <person name="Kalinowski J."/>
            <person name="Ruckert C."/>
        </authorList>
    </citation>
    <scope>NUCLEOTIDE SEQUENCE</scope>
    <source>
        <strain evidence="4">CGMCC 1.15343</strain>
    </source>
</reference>
<dbReference type="EMBL" id="BMIL01000003">
    <property type="protein sequence ID" value="GGC60637.1"/>
    <property type="molecule type" value="Genomic_DNA"/>
</dbReference>
<dbReference type="Pfam" id="PF00326">
    <property type="entry name" value="Peptidase_S9"/>
    <property type="match status" value="1"/>
</dbReference>
<comment type="caution">
    <text evidence="4">The sequence shown here is derived from an EMBL/GenBank/DDBJ whole genome shotgun (WGS) entry which is preliminary data.</text>
</comment>
<evidence type="ECO:0000313" key="5">
    <source>
        <dbReference type="Proteomes" id="UP000651668"/>
    </source>
</evidence>
<dbReference type="InterPro" id="IPR029058">
    <property type="entry name" value="AB_hydrolase_fold"/>
</dbReference>
<evidence type="ECO:0000256" key="1">
    <source>
        <dbReference type="ARBA" id="ARBA00022801"/>
    </source>
</evidence>
<keyword evidence="5" id="KW-1185">Reference proteome</keyword>